<dbReference type="PROSITE" id="PS50109">
    <property type="entry name" value="HIS_KIN"/>
    <property type="match status" value="1"/>
</dbReference>
<dbReference type="InterPro" id="IPR003660">
    <property type="entry name" value="HAMP_dom"/>
</dbReference>
<name>A0A106BFK2_THIDE</name>
<protein>
    <recommendedName>
        <fullName evidence="3">histidine kinase</fullName>
        <ecNumber evidence="3">2.7.13.3</ecNumber>
    </recommendedName>
</protein>
<gene>
    <name evidence="16" type="ORF">ABW22_16290</name>
</gene>
<evidence type="ECO:0000256" key="12">
    <source>
        <dbReference type="ARBA" id="ARBA00023136"/>
    </source>
</evidence>
<dbReference type="OrthoDB" id="8583694at2"/>
<evidence type="ECO:0000256" key="6">
    <source>
        <dbReference type="ARBA" id="ARBA00022692"/>
    </source>
</evidence>
<evidence type="ECO:0000259" key="15">
    <source>
        <dbReference type="PROSITE" id="PS50885"/>
    </source>
</evidence>
<keyword evidence="7" id="KW-0547">Nucleotide-binding</keyword>
<dbReference type="EMBL" id="LDUG01000061">
    <property type="protein sequence ID" value="KVW91350.1"/>
    <property type="molecule type" value="Genomic_DNA"/>
</dbReference>
<dbReference type="CDD" id="cd00082">
    <property type="entry name" value="HisKA"/>
    <property type="match status" value="1"/>
</dbReference>
<keyword evidence="11" id="KW-0902">Two-component regulatory system</keyword>
<evidence type="ECO:0000313" key="16">
    <source>
        <dbReference type="EMBL" id="KVW91350.1"/>
    </source>
</evidence>
<evidence type="ECO:0000256" key="4">
    <source>
        <dbReference type="ARBA" id="ARBA00022553"/>
    </source>
</evidence>
<evidence type="ECO:0000256" key="7">
    <source>
        <dbReference type="ARBA" id="ARBA00022741"/>
    </source>
</evidence>
<keyword evidence="9" id="KW-0067">ATP-binding</keyword>
<dbReference type="PATRIC" id="fig|36861.3.peg.3215"/>
<sequence>MSLRLRLLLMIGISLSLLWGGVAVWMLRDLENEMRRTLDQRLAMSARMVAGLVSQNPAAWDTRSGTAGVSTLTVPATAKGLACQVSSLRGEVFARTPGAAPAAIATTTPGFAEREIDGERWRSFTVEAHGLRITTADRLAERNTLLRDVMVAAIVPFVVALIGSLMMLWIGVRSGLVPLERLRQALARRAPDALTPIPDAPMPRELQPLVDTLNQLLERMRMTISRERRFTSDAAHELRTPLTALKTHLQVARITHGKDAETALDYAEEGASRLQHTLQQLLTLAQVEGPFSWDATQRTDADEVARLAMRDAAPGTPERIELVSGGPQVELALPQALAVTALRNLLDNALRHAPAEHPVSLEIQSTQDTVCFRVCDSGPGLSADELTRVTQRFWRRDTGRGSGLGLAIVVAITERCGGSLALAQRPTGGLEAKLTLPRAKRGDPNFD</sequence>
<accession>A0A106BFK2</accession>
<dbReference type="SMART" id="SM00304">
    <property type="entry name" value="HAMP"/>
    <property type="match status" value="1"/>
</dbReference>
<evidence type="ECO:0000256" key="13">
    <source>
        <dbReference type="SAM" id="Phobius"/>
    </source>
</evidence>
<proteinExistence type="predicted"/>
<dbReference type="Pfam" id="PF02518">
    <property type="entry name" value="HATPase_c"/>
    <property type="match status" value="1"/>
</dbReference>
<dbReference type="GO" id="GO:0005886">
    <property type="term" value="C:plasma membrane"/>
    <property type="evidence" value="ECO:0007669"/>
    <property type="project" value="TreeGrafter"/>
</dbReference>
<evidence type="ECO:0000256" key="8">
    <source>
        <dbReference type="ARBA" id="ARBA00022777"/>
    </source>
</evidence>
<evidence type="ECO:0000313" key="17">
    <source>
        <dbReference type="Proteomes" id="UP000064243"/>
    </source>
</evidence>
<feature type="domain" description="Histidine kinase" evidence="14">
    <location>
        <begin position="233"/>
        <end position="440"/>
    </location>
</feature>
<dbReference type="Pfam" id="PF08521">
    <property type="entry name" value="2CSK_N"/>
    <property type="match status" value="1"/>
</dbReference>
<keyword evidence="6 13" id="KW-0812">Transmembrane</keyword>
<evidence type="ECO:0000256" key="5">
    <source>
        <dbReference type="ARBA" id="ARBA00022679"/>
    </source>
</evidence>
<comment type="caution">
    <text evidence="16">The sequence shown here is derived from an EMBL/GenBank/DDBJ whole genome shotgun (WGS) entry which is preliminary data.</text>
</comment>
<dbReference type="InterPro" id="IPR003594">
    <property type="entry name" value="HATPase_dom"/>
</dbReference>
<dbReference type="InterPro" id="IPR005467">
    <property type="entry name" value="His_kinase_dom"/>
</dbReference>
<dbReference type="PRINTS" id="PR00344">
    <property type="entry name" value="BCTRLSENSOR"/>
</dbReference>
<dbReference type="PROSITE" id="PS50885">
    <property type="entry name" value="HAMP"/>
    <property type="match status" value="1"/>
</dbReference>
<dbReference type="RefSeq" id="WP_059759393.1">
    <property type="nucleotide sequence ID" value="NZ_LDUG01000061.1"/>
</dbReference>
<comment type="subcellular location">
    <subcellularLocation>
        <location evidence="2">Membrane</location>
        <topology evidence="2">Multi-pass membrane protein</topology>
    </subcellularLocation>
</comment>
<feature type="transmembrane region" description="Helical" evidence="13">
    <location>
        <begin position="6"/>
        <end position="27"/>
    </location>
</feature>
<dbReference type="Gene3D" id="1.10.287.130">
    <property type="match status" value="1"/>
</dbReference>
<evidence type="ECO:0000256" key="11">
    <source>
        <dbReference type="ARBA" id="ARBA00023012"/>
    </source>
</evidence>
<keyword evidence="17" id="KW-1185">Reference proteome</keyword>
<keyword evidence="10 13" id="KW-1133">Transmembrane helix</keyword>
<reference evidence="16 17" key="1">
    <citation type="journal article" date="2015" name="Appl. Environ. Microbiol.">
        <title>Aerobic and Anaerobic Thiosulfate Oxidation by a Cold-Adapted, Subglacial Chemoautotroph.</title>
        <authorList>
            <person name="Harrold Z.R."/>
            <person name="Skidmore M.L."/>
            <person name="Hamilton T.L."/>
            <person name="Desch L."/>
            <person name="Amada K."/>
            <person name="van Gelder W."/>
            <person name="Glover K."/>
            <person name="Roden E.E."/>
            <person name="Boyd E.S."/>
        </authorList>
    </citation>
    <scope>NUCLEOTIDE SEQUENCE [LARGE SCALE GENOMIC DNA]</scope>
    <source>
        <strain evidence="16 17">RG</strain>
    </source>
</reference>
<evidence type="ECO:0000256" key="1">
    <source>
        <dbReference type="ARBA" id="ARBA00000085"/>
    </source>
</evidence>
<dbReference type="Proteomes" id="UP000064243">
    <property type="component" value="Unassembled WGS sequence"/>
</dbReference>
<feature type="transmembrane region" description="Helical" evidence="13">
    <location>
        <begin position="149"/>
        <end position="172"/>
    </location>
</feature>
<dbReference type="SUPFAM" id="SSF55874">
    <property type="entry name" value="ATPase domain of HSP90 chaperone/DNA topoisomerase II/histidine kinase"/>
    <property type="match status" value="1"/>
</dbReference>
<dbReference type="PANTHER" id="PTHR45436">
    <property type="entry name" value="SENSOR HISTIDINE KINASE YKOH"/>
    <property type="match status" value="1"/>
</dbReference>
<dbReference type="InterPro" id="IPR036097">
    <property type="entry name" value="HisK_dim/P_sf"/>
</dbReference>
<dbReference type="EC" id="2.7.13.3" evidence="3"/>
<dbReference type="Gene3D" id="3.30.565.10">
    <property type="entry name" value="Histidine kinase-like ATPase, C-terminal domain"/>
    <property type="match status" value="1"/>
</dbReference>
<dbReference type="InterPro" id="IPR003661">
    <property type="entry name" value="HisK_dim/P_dom"/>
</dbReference>
<evidence type="ECO:0000259" key="14">
    <source>
        <dbReference type="PROSITE" id="PS50109"/>
    </source>
</evidence>
<dbReference type="InterPro" id="IPR036890">
    <property type="entry name" value="HATPase_C_sf"/>
</dbReference>
<keyword evidence="5" id="KW-0808">Transferase</keyword>
<dbReference type="SMART" id="SM00388">
    <property type="entry name" value="HisKA"/>
    <property type="match status" value="1"/>
</dbReference>
<dbReference type="GO" id="GO:0000155">
    <property type="term" value="F:phosphorelay sensor kinase activity"/>
    <property type="evidence" value="ECO:0007669"/>
    <property type="project" value="InterPro"/>
</dbReference>
<evidence type="ECO:0000256" key="10">
    <source>
        <dbReference type="ARBA" id="ARBA00022989"/>
    </source>
</evidence>
<dbReference type="InterPro" id="IPR050428">
    <property type="entry name" value="TCS_sensor_his_kinase"/>
</dbReference>
<dbReference type="Pfam" id="PF00512">
    <property type="entry name" value="HisKA"/>
    <property type="match status" value="1"/>
</dbReference>
<comment type="catalytic activity">
    <reaction evidence="1">
        <text>ATP + protein L-histidine = ADP + protein N-phospho-L-histidine.</text>
        <dbReference type="EC" id="2.7.13.3"/>
    </reaction>
</comment>
<dbReference type="CDD" id="cd00075">
    <property type="entry name" value="HATPase"/>
    <property type="match status" value="1"/>
</dbReference>
<evidence type="ECO:0000256" key="9">
    <source>
        <dbReference type="ARBA" id="ARBA00022840"/>
    </source>
</evidence>
<dbReference type="InterPro" id="IPR013727">
    <property type="entry name" value="2CSK_N"/>
</dbReference>
<evidence type="ECO:0000256" key="3">
    <source>
        <dbReference type="ARBA" id="ARBA00012438"/>
    </source>
</evidence>
<keyword evidence="4" id="KW-0597">Phosphoprotein</keyword>
<dbReference type="AlphaFoldDB" id="A0A106BFK2"/>
<keyword evidence="12 13" id="KW-0472">Membrane</keyword>
<organism evidence="16 17">
    <name type="scientific">Thiobacillus denitrificans</name>
    <dbReference type="NCBI Taxonomy" id="36861"/>
    <lineage>
        <taxon>Bacteria</taxon>
        <taxon>Pseudomonadati</taxon>
        <taxon>Pseudomonadota</taxon>
        <taxon>Betaproteobacteria</taxon>
        <taxon>Nitrosomonadales</taxon>
        <taxon>Thiobacillaceae</taxon>
        <taxon>Thiobacillus</taxon>
    </lineage>
</organism>
<dbReference type="SUPFAM" id="SSF47384">
    <property type="entry name" value="Homodimeric domain of signal transducing histidine kinase"/>
    <property type="match status" value="1"/>
</dbReference>
<dbReference type="PANTHER" id="PTHR45436:SF14">
    <property type="entry name" value="SENSOR PROTEIN QSEC"/>
    <property type="match status" value="1"/>
</dbReference>
<feature type="domain" description="HAMP" evidence="15">
    <location>
        <begin position="173"/>
        <end position="225"/>
    </location>
</feature>
<dbReference type="InterPro" id="IPR004358">
    <property type="entry name" value="Sig_transdc_His_kin-like_C"/>
</dbReference>
<dbReference type="GO" id="GO:0005524">
    <property type="term" value="F:ATP binding"/>
    <property type="evidence" value="ECO:0007669"/>
    <property type="project" value="UniProtKB-KW"/>
</dbReference>
<evidence type="ECO:0000256" key="2">
    <source>
        <dbReference type="ARBA" id="ARBA00004141"/>
    </source>
</evidence>
<keyword evidence="8" id="KW-0418">Kinase</keyword>
<dbReference type="SMART" id="SM00387">
    <property type="entry name" value="HATPase_c"/>
    <property type="match status" value="1"/>
</dbReference>